<feature type="transmembrane region" description="Helical" evidence="1">
    <location>
        <begin position="20"/>
        <end position="41"/>
    </location>
</feature>
<evidence type="ECO:0000256" key="1">
    <source>
        <dbReference type="SAM" id="Phobius"/>
    </source>
</evidence>
<feature type="transmembrane region" description="Helical" evidence="1">
    <location>
        <begin position="230"/>
        <end position="250"/>
    </location>
</feature>
<name>A0A137PDS6_CONC2</name>
<dbReference type="Proteomes" id="UP000070444">
    <property type="component" value="Unassembled WGS sequence"/>
</dbReference>
<feature type="transmembrane region" description="Helical" evidence="1">
    <location>
        <begin position="53"/>
        <end position="72"/>
    </location>
</feature>
<feature type="transmembrane region" description="Helical" evidence="1">
    <location>
        <begin position="152"/>
        <end position="172"/>
    </location>
</feature>
<keyword evidence="1" id="KW-0812">Transmembrane</keyword>
<gene>
    <name evidence="2" type="ORF">CONCODRAFT_4010</name>
</gene>
<evidence type="ECO:0000313" key="2">
    <source>
        <dbReference type="EMBL" id="KXN73122.1"/>
    </source>
</evidence>
<reference evidence="2 3" key="1">
    <citation type="journal article" date="2015" name="Genome Biol. Evol.">
        <title>Phylogenomic analyses indicate that early fungi evolved digesting cell walls of algal ancestors of land plants.</title>
        <authorList>
            <person name="Chang Y."/>
            <person name="Wang S."/>
            <person name="Sekimoto S."/>
            <person name="Aerts A.L."/>
            <person name="Choi C."/>
            <person name="Clum A."/>
            <person name="LaButti K.M."/>
            <person name="Lindquist E.A."/>
            <person name="Yee Ngan C."/>
            <person name="Ohm R.A."/>
            <person name="Salamov A.A."/>
            <person name="Grigoriev I.V."/>
            <person name="Spatafora J.W."/>
            <person name="Berbee M.L."/>
        </authorList>
    </citation>
    <scope>NUCLEOTIDE SEQUENCE [LARGE SCALE GENOMIC DNA]</scope>
    <source>
        <strain evidence="2 3">NRRL 28638</strain>
    </source>
</reference>
<organism evidence="2 3">
    <name type="scientific">Conidiobolus coronatus (strain ATCC 28846 / CBS 209.66 / NRRL 28638)</name>
    <name type="common">Delacroixia coronata</name>
    <dbReference type="NCBI Taxonomy" id="796925"/>
    <lineage>
        <taxon>Eukaryota</taxon>
        <taxon>Fungi</taxon>
        <taxon>Fungi incertae sedis</taxon>
        <taxon>Zoopagomycota</taxon>
        <taxon>Entomophthoromycotina</taxon>
        <taxon>Entomophthoromycetes</taxon>
        <taxon>Entomophthorales</taxon>
        <taxon>Ancylistaceae</taxon>
        <taxon>Conidiobolus</taxon>
    </lineage>
</organism>
<feature type="transmembrane region" description="Helical" evidence="1">
    <location>
        <begin position="193"/>
        <end position="210"/>
    </location>
</feature>
<dbReference type="EMBL" id="KQ964441">
    <property type="protein sequence ID" value="KXN73122.1"/>
    <property type="molecule type" value="Genomic_DNA"/>
</dbReference>
<keyword evidence="1" id="KW-1133">Transmembrane helix</keyword>
<sequence>MLKGTLFIAKTKLHLDSTSIYIFPLSFITLLIIDFIVIELVLKLGVFAFGKALLRVIMLFALEAQVISFYLFSLSNGKNYKCFTSGAIAWCIWNILFYHMLVEQNTYWMGQKARKFGYLSLGLFSAIILANTVICVLLSLKILPEKVWLKHITNLDLTVMCYLFITEIYIIVKIYLYGQKILKSRSEEMWKKVKFCILVCILGIVLDIVICVENKVDTNFAYAVKPCSFAFKIIFECLCFQFIKAIVVSIDTRTYALSSMVL</sequence>
<keyword evidence="3" id="KW-1185">Reference proteome</keyword>
<dbReference type="AlphaFoldDB" id="A0A137PDS6"/>
<proteinExistence type="predicted"/>
<keyword evidence="1" id="KW-0472">Membrane</keyword>
<protein>
    <submittedName>
        <fullName evidence="2">Uncharacterized protein</fullName>
    </submittedName>
</protein>
<accession>A0A137PDS6</accession>
<feature type="transmembrane region" description="Helical" evidence="1">
    <location>
        <begin position="118"/>
        <end position="140"/>
    </location>
</feature>
<evidence type="ECO:0000313" key="3">
    <source>
        <dbReference type="Proteomes" id="UP000070444"/>
    </source>
</evidence>